<dbReference type="SUPFAM" id="SSF50969">
    <property type="entry name" value="YVTN repeat-like/Quinoprotein amine dehydrogenase"/>
    <property type="match status" value="1"/>
</dbReference>
<proteinExistence type="predicted"/>
<dbReference type="Proteomes" id="UP000034380">
    <property type="component" value="Unassembled WGS sequence"/>
</dbReference>
<keyword evidence="2" id="KW-1133">Transmembrane helix</keyword>
<comment type="caution">
    <text evidence="3">The sequence shown here is derived from an EMBL/GenBank/DDBJ whole genome shotgun (WGS) entry which is preliminary data.</text>
</comment>
<dbReference type="InterPro" id="IPR011044">
    <property type="entry name" value="Quino_amine_DH_bsu"/>
</dbReference>
<evidence type="ECO:0000256" key="2">
    <source>
        <dbReference type="SAM" id="Phobius"/>
    </source>
</evidence>
<organism evidence="3 4">
    <name type="scientific">Candidatus Yanofskybacteria bacterium GW2011_GWA1_41_6</name>
    <dbReference type="NCBI Taxonomy" id="1619020"/>
    <lineage>
        <taxon>Bacteria</taxon>
        <taxon>Candidatus Yanofskyibacteriota</taxon>
    </lineage>
</organism>
<dbReference type="EMBL" id="LCBQ01000039">
    <property type="protein sequence ID" value="KKS12602.1"/>
    <property type="molecule type" value="Genomic_DNA"/>
</dbReference>
<keyword evidence="2" id="KW-0472">Membrane</keyword>
<dbReference type="PATRIC" id="fig|1619020.3.peg.352"/>
<dbReference type="AlphaFoldDB" id="A0A0G0WKP3"/>
<name>A0A0G0WKP3_9BACT</name>
<sequence length="690" mass="74985">MEKVFINPVAKEILIKGNAKEGPVDLFSYDNNTNSQALGNLFVIGNIQGRTIENSDDIDVGYVLNLVASLAKREYYSNPDASPKDAFSGALKKINGVVEEFFKNKETKINIGIFAIANDQIHISKLGKFKIILAREGKNIDILNNIQLFNKETIEEKEFSNIISGKIIEGDHILAFYPSRSTTAREKYIKDNFLKTTQDEFTAQLMAIKETKPEFACAALHIDIQKFTEPLLVGRQAQPQPKELQQEPVEEETTDDLTPAVQLANTESKKEDTTQEKDPAPVARTVVKLSPEPAIPKIIPSEFARGKRELIFSKHFRRFKNMNTSPKRKAYAMGGVAVIILITVFSLKSFVFVDATTRQLNAVITEAQTNLKLAQDKLSQSDFIGARGLLISSLASISQSESTNGSSKKADETKNQLMLALDSMDNAIDATLTSPIDIPADSGTAKLITSSGTNFYAYLEGKPAQTTDGVQSSGDSNSLLKISADGTVAGTTQIKDISPSAIFSSDAYIALIDANAKKVTSFSISKSALTTKEFSSDTLVNLEVYQDNLYGLTSTSIIKITDVALGKTDVQPWLASGTTLVNNASLIAVDGDIYILSSDGVLTKYYKGKKVTDVKTVISPDSGSMLLTTTDSPNLYLVNASTGRIYIFAKDSGVVSKTLKINSAQPISSATLSSDGTIYILSGNKIWKVN</sequence>
<protein>
    <submittedName>
        <fullName evidence="3">Uncharacterized protein</fullName>
    </submittedName>
</protein>
<evidence type="ECO:0000256" key="1">
    <source>
        <dbReference type="SAM" id="MobiDB-lite"/>
    </source>
</evidence>
<evidence type="ECO:0000313" key="3">
    <source>
        <dbReference type="EMBL" id="KKS12602.1"/>
    </source>
</evidence>
<feature type="transmembrane region" description="Helical" evidence="2">
    <location>
        <begin position="330"/>
        <end position="353"/>
    </location>
</feature>
<keyword evidence="2" id="KW-0812">Transmembrane</keyword>
<evidence type="ECO:0000313" key="4">
    <source>
        <dbReference type="Proteomes" id="UP000034380"/>
    </source>
</evidence>
<feature type="region of interest" description="Disordered" evidence="1">
    <location>
        <begin position="238"/>
        <end position="260"/>
    </location>
</feature>
<gene>
    <name evidence="3" type="ORF">UU70_C0039G0002</name>
</gene>
<reference evidence="3 4" key="1">
    <citation type="journal article" date="2015" name="Nature">
        <title>rRNA introns, odd ribosomes, and small enigmatic genomes across a large radiation of phyla.</title>
        <authorList>
            <person name="Brown C.T."/>
            <person name="Hug L.A."/>
            <person name="Thomas B.C."/>
            <person name="Sharon I."/>
            <person name="Castelle C.J."/>
            <person name="Singh A."/>
            <person name="Wilkins M.J."/>
            <person name="Williams K.H."/>
            <person name="Banfield J.F."/>
        </authorList>
    </citation>
    <scope>NUCLEOTIDE SEQUENCE [LARGE SCALE GENOMIC DNA]</scope>
</reference>
<accession>A0A0G0WKP3</accession>